<evidence type="ECO:0000259" key="3">
    <source>
        <dbReference type="Pfam" id="PF14908"/>
    </source>
</evidence>
<organism evidence="4 5">
    <name type="scientific">Blattamonas nauphoetae</name>
    <dbReference type="NCBI Taxonomy" id="2049346"/>
    <lineage>
        <taxon>Eukaryota</taxon>
        <taxon>Metamonada</taxon>
        <taxon>Preaxostyla</taxon>
        <taxon>Oxymonadida</taxon>
        <taxon>Blattamonas</taxon>
    </lineage>
</organism>
<dbReference type="EMBL" id="JARBJD010000009">
    <property type="protein sequence ID" value="KAK2962882.1"/>
    <property type="molecule type" value="Genomic_DNA"/>
</dbReference>
<accession>A0ABQ9YGK0</accession>
<keyword evidence="5" id="KW-1185">Reference proteome</keyword>
<evidence type="ECO:0000313" key="5">
    <source>
        <dbReference type="Proteomes" id="UP001281761"/>
    </source>
</evidence>
<name>A0ABQ9YGK0_9EUKA</name>
<feature type="domain" description="CCDC81 HU" evidence="3">
    <location>
        <begin position="19"/>
        <end position="87"/>
    </location>
</feature>
<dbReference type="Pfam" id="PF14908">
    <property type="entry name" value="HU-CCDC81_euk_1"/>
    <property type="match status" value="1"/>
</dbReference>
<comment type="caution">
    <text evidence="4">The sequence shown here is derived from an EMBL/GenBank/DDBJ whole genome shotgun (WGS) entry which is preliminary data.</text>
</comment>
<feature type="region of interest" description="Disordered" evidence="2">
    <location>
        <begin position="711"/>
        <end position="733"/>
    </location>
</feature>
<feature type="compositionally biased region" description="Basic and acidic residues" evidence="2">
    <location>
        <begin position="841"/>
        <end position="855"/>
    </location>
</feature>
<evidence type="ECO:0000313" key="4">
    <source>
        <dbReference type="EMBL" id="KAK2962882.1"/>
    </source>
</evidence>
<evidence type="ECO:0000256" key="2">
    <source>
        <dbReference type="SAM" id="MobiDB-lite"/>
    </source>
</evidence>
<sequence>MTYGVEQIAQLASKHSSPITASDMIGMWNGCSAFLKSTMDNGKGVTYPEFGVFTFQVDQLNVGNLGSQCNSIPLFKLNSSFAASHGIHIRHPLQHTQNVTNVILNFAAVGSYCGLTREQANIAYKHFIIGLGEAIHLKYPIRLSFGIAILTVRPGNTEARMSFVGTESFGKTRTYAHTEDLPKNRSFRTTGSNIDEMRDEYVRTHGGDPTKTRTMERPRTATVRKTGRYEFTPTIPTDFGPKAQSRRMTYRTVYDDPRPLSLTKDEMEDMKVRETLARKGITADTSQTLRKVMARPRSAVTRVPDYSTYAASANANNTSTTNSGGPEIDRSSIAFGRLRDEAHATMRSRGINVREFQASQSLNRRPQTAIDNTTRNLTDRDRAPPAKTQNFTGSRTMTRTAKEIDPAEFGSSLRVQQAPIAQRPQSARPNAQTRTNYDAWTVADAQQQSPAVFSRVRPVTATVTRPVEPAVSEPAPSPAATTRQLDPTICRICKRFSRFLPQPNLCSMCIARQRQIADHKTQKLREEEDKKVEHANAVERERWGKEREDEERLHGLDERRLMDSTNYATMQRKAEIMTQPWGNTTESLKQTLSVQERKYVGAGFADKTQPDKEGETGVNPLLATGLVECGDVFETREAEDAAERLIARERLNAARRKQINENKELKEKERKEEEEYGRRYAEYENEKKRELEERAIADKLARQEEQRTILRRQMAEPKGRLPASFPTGADAITINEPTPEELHAQKLEQQEVNRRYLGREIAAKKKAAEDERARDIEWDEKKNQAVKEDQDRQIQEHLNQIKTIQRQQADALRKQMEASKNKPWNGPVGYDDNGDPFTHQESAEEVQKRKLETQRKQALAYRNQFADRKRRRDEEDEEERRDAELQREADLRDIEAAKKQDEEHAAYTRSYGADVAAQIDAQAALRRQRMLKEKELYATGLEIGEAPDPIDVERPWYRKPKLTKLDRIKVGF</sequence>
<gene>
    <name evidence="4" type="ORF">BLNAU_2317</name>
</gene>
<feature type="coiled-coil region" evidence="1">
    <location>
        <begin position="648"/>
        <end position="700"/>
    </location>
</feature>
<protein>
    <recommendedName>
        <fullName evidence="3">CCDC81 HU domain-containing protein</fullName>
    </recommendedName>
</protein>
<feature type="compositionally biased region" description="Basic and acidic residues" evidence="2">
    <location>
        <begin position="811"/>
        <end position="820"/>
    </location>
</feature>
<evidence type="ECO:0000256" key="1">
    <source>
        <dbReference type="SAM" id="Coils"/>
    </source>
</evidence>
<feature type="compositionally biased region" description="Basic and acidic residues" evidence="2">
    <location>
        <begin position="880"/>
        <end position="906"/>
    </location>
</feature>
<dbReference type="Proteomes" id="UP001281761">
    <property type="component" value="Unassembled WGS sequence"/>
</dbReference>
<reference evidence="4 5" key="1">
    <citation type="journal article" date="2022" name="bioRxiv">
        <title>Genomics of Preaxostyla Flagellates Illuminates Evolutionary Transitions and the Path Towards Mitochondrial Loss.</title>
        <authorList>
            <person name="Novak L.V.F."/>
            <person name="Treitli S.C."/>
            <person name="Pyrih J."/>
            <person name="Halakuc P."/>
            <person name="Pipaliya S.V."/>
            <person name="Vacek V."/>
            <person name="Brzon O."/>
            <person name="Soukal P."/>
            <person name="Eme L."/>
            <person name="Dacks J.B."/>
            <person name="Karnkowska A."/>
            <person name="Elias M."/>
            <person name="Hampl V."/>
        </authorList>
    </citation>
    <scope>NUCLEOTIDE SEQUENCE [LARGE SCALE GENOMIC DNA]</scope>
    <source>
        <strain evidence="4">NAU3</strain>
        <tissue evidence="4">Gut</tissue>
    </source>
</reference>
<keyword evidence="1" id="KW-0175">Coiled coil</keyword>
<feature type="compositionally biased region" description="Polar residues" evidence="2">
    <location>
        <begin position="360"/>
        <end position="376"/>
    </location>
</feature>
<proteinExistence type="predicted"/>
<feature type="region of interest" description="Disordered" evidence="2">
    <location>
        <begin position="805"/>
        <end position="906"/>
    </location>
</feature>
<dbReference type="InterPro" id="IPR028034">
    <property type="entry name" value="HU-CCDC81"/>
</dbReference>
<feature type="region of interest" description="Disordered" evidence="2">
    <location>
        <begin position="360"/>
        <end position="392"/>
    </location>
</feature>